<reference evidence="5" key="1">
    <citation type="journal article" date="2017" name="PLoS ONE">
        <title>The Agassiz's desert tortoise genome provides a resource for the conservation of a threatened species.</title>
        <authorList>
            <person name="Tollis M."/>
            <person name="DeNardo D.F."/>
            <person name="Cornelius J.A."/>
            <person name="Dolby G.A."/>
            <person name="Edwards T."/>
            <person name="Henen B.T."/>
            <person name="Karl A.E."/>
            <person name="Murphy R.W."/>
            <person name="Kusumi K."/>
        </authorList>
    </citation>
    <scope>NUCLEOTIDE SEQUENCE [LARGE SCALE GENOMIC DNA]</scope>
</reference>
<dbReference type="Pfam" id="PF05724">
    <property type="entry name" value="TPMT"/>
    <property type="match status" value="1"/>
</dbReference>
<keyword evidence="5" id="KW-1185">Reference proteome</keyword>
<evidence type="ECO:0000256" key="1">
    <source>
        <dbReference type="ARBA" id="ARBA00022603"/>
    </source>
</evidence>
<dbReference type="PANTHER" id="PTHR10259:SF11">
    <property type="entry name" value="THIOPURINE S-METHYLTRANSFERASE"/>
    <property type="match status" value="1"/>
</dbReference>
<sequence length="178" mass="20247">MESFTDVPRIKESSDIGQQQDRVVTEEEWLQKWKTRQIGFHKEQGHPILRKYLDVLLNGRNGLRIFFPLCGKAVEMKWLGDMGHYVVGVELSECALKEFFTEHDLSYSEETIPGISGAKSNIFVYLMMHFRGCPLGVRAGTLLTFCVLQTATTLWSVSGYRVQPCSCALYESTPFQGL</sequence>
<dbReference type="GO" id="GO:0032259">
    <property type="term" value="P:methylation"/>
    <property type="evidence" value="ECO:0007669"/>
    <property type="project" value="UniProtKB-KW"/>
</dbReference>
<keyword evidence="1" id="KW-0489">Methyltransferase</keyword>
<organism evidence="4 5">
    <name type="scientific">Gopherus agassizii</name>
    <name type="common">Agassiz's desert tortoise</name>
    <dbReference type="NCBI Taxonomy" id="38772"/>
    <lineage>
        <taxon>Eukaryota</taxon>
        <taxon>Metazoa</taxon>
        <taxon>Chordata</taxon>
        <taxon>Craniata</taxon>
        <taxon>Vertebrata</taxon>
        <taxon>Euteleostomi</taxon>
        <taxon>Archelosauria</taxon>
        <taxon>Testudinata</taxon>
        <taxon>Testudines</taxon>
        <taxon>Cryptodira</taxon>
        <taxon>Durocryptodira</taxon>
        <taxon>Testudinoidea</taxon>
        <taxon>Testudinidae</taxon>
        <taxon>Gopherus</taxon>
    </lineage>
</organism>
<protein>
    <submittedName>
        <fullName evidence="4">Uncharacterized protein</fullName>
    </submittedName>
</protein>
<reference evidence="4" key="2">
    <citation type="submission" date="2025-08" db="UniProtKB">
        <authorList>
            <consortium name="Ensembl"/>
        </authorList>
    </citation>
    <scope>IDENTIFICATION</scope>
</reference>
<dbReference type="PROSITE" id="PS51585">
    <property type="entry name" value="SAM_MT_TPMT"/>
    <property type="match status" value="1"/>
</dbReference>
<evidence type="ECO:0000256" key="3">
    <source>
        <dbReference type="ARBA" id="ARBA00022691"/>
    </source>
</evidence>
<evidence type="ECO:0000313" key="5">
    <source>
        <dbReference type="Proteomes" id="UP000291020"/>
    </source>
</evidence>
<dbReference type="SUPFAM" id="SSF53335">
    <property type="entry name" value="S-adenosyl-L-methionine-dependent methyltransferases"/>
    <property type="match status" value="1"/>
</dbReference>
<dbReference type="InterPro" id="IPR029063">
    <property type="entry name" value="SAM-dependent_MTases_sf"/>
</dbReference>
<evidence type="ECO:0000256" key="2">
    <source>
        <dbReference type="ARBA" id="ARBA00022679"/>
    </source>
</evidence>
<reference evidence="4" key="3">
    <citation type="submission" date="2025-09" db="UniProtKB">
        <authorList>
            <consortium name="Ensembl"/>
        </authorList>
    </citation>
    <scope>IDENTIFICATION</scope>
</reference>
<proteinExistence type="predicted"/>
<accession>A0A452GQ62</accession>
<dbReference type="Ensembl" id="ENSGAGT00000004757.1">
    <property type="protein sequence ID" value="ENSGAGP00000004073.1"/>
    <property type="gene ID" value="ENSGAGG00000003347.1"/>
</dbReference>
<dbReference type="Gene3D" id="3.40.50.150">
    <property type="entry name" value="Vaccinia Virus protein VP39"/>
    <property type="match status" value="1"/>
</dbReference>
<dbReference type="STRING" id="38772.ENSGAGP00000004073"/>
<evidence type="ECO:0000313" key="4">
    <source>
        <dbReference type="Ensembl" id="ENSGAGP00000004073.1"/>
    </source>
</evidence>
<dbReference type="Proteomes" id="UP000291020">
    <property type="component" value="Unassembled WGS sequence"/>
</dbReference>
<keyword evidence="3" id="KW-0949">S-adenosyl-L-methionine</keyword>
<dbReference type="GO" id="GO:0008119">
    <property type="term" value="F:thiopurine S-methyltransferase activity"/>
    <property type="evidence" value="ECO:0007669"/>
    <property type="project" value="TreeGrafter"/>
</dbReference>
<keyword evidence="2" id="KW-0808">Transferase</keyword>
<dbReference type="PANTHER" id="PTHR10259">
    <property type="entry name" value="THIOPURINE S-METHYLTRANSFERASE"/>
    <property type="match status" value="1"/>
</dbReference>
<dbReference type="AlphaFoldDB" id="A0A452GQ62"/>
<dbReference type="InterPro" id="IPR008854">
    <property type="entry name" value="TPMT"/>
</dbReference>
<name>A0A452GQ62_9SAUR</name>